<feature type="transmembrane region" description="Helical" evidence="7">
    <location>
        <begin position="156"/>
        <end position="176"/>
    </location>
</feature>
<dbReference type="Pfam" id="PF07690">
    <property type="entry name" value="MFS_1"/>
    <property type="match status" value="1"/>
</dbReference>
<sequence length="508" mass="55510">MAPRFEGNVLTVANDSVDDTHNEKSASKKADAALQYLRAGAGEVIDIDEKQLLRKIDLMVMPLMFGAYLSQYFDKSLLNYAAVMGISKDTGMNAAQFSYLATFFYVTYAVFQPVHAVLVQRFPVGKYLGTMITCWGLTVTMHCVCKSFGSLIAVRLLLGMFEAAVAPCLLIITGMWYKRAEQPLRIAIWYLGVGCGIVIGAIASFGFQFYTARTFKSWQIMYLVFGVLTILLSITIVWLLPDNPMTSRLSPSEKVAAIERVRSNQTGIENRVWKWHQFRETTGDPKTWLIVIIVLVGNVPTGATGSFSSLLIKSFGYTSKQSALLNIPSGFIQMFAVVLASWAAGKGNARALAMVAIFTPGVLGGALMAFLPSASRFKAGKIVGIYLCGIIGPNLSVIYSLAAANYAGHTKKVTINAIILAAYGASNIIGPLTFTGATAPTYLPAKIAIMATLALAILTTLLLRYLYIRENMKREGKAVAADFTQDQVQDIEFMDLTDHENPTFRYAL</sequence>
<keyword evidence="2" id="KW-0813">Transport</keyword>
<gene>
    <name evidence="9" type="ORF">LTR62_000145</name>
</gene>
<feature type="transmembrane region" description="Helical" evidence="7">
    <location>
        <begin position="288"/>
        <end position="312"/>
    </location>
</feature>
<keyword evidence="5 7" id="KW-0472">Membrane</keyword>
<dbReference type="SUPFAM" id="SSF103473">
    <property type="entry name" value="MFS general substrate transporter"/>
    <property type="match status" value="1"/>
</dbReference>
<dbReference type="GO" id="GO:0016020">
    <property type="term" value="C:membrane"/>
    <property type="evidence" value="ECO:0007669"/>
    <property type="project" value="UniProtKB-SubCell"/>
</dbReference>
<dbReference type="EMBL" id="JAVRRL010000001">
    <property type="protein sequence ID" value="KAK5118934.1"/>
    <property type="molecule type" value="Genomic_DNA"/>
</dbReference>
<feature type="transmembrane region" description="Helical" evidence="7">
    <location>
        <begin position="383"/>
        <end position="402"/>
    </location>
</feature>
<keyword evidence="4 7" id="KW-1133">Transmembrane helix</keyword>
<dbReference type="GO" id="GO:0022857">
    <property type="term" value="F:transmembrane transporter activity"/>
    <property type="evidence" value="ECO:0007669"/>
    <property type="project" value="InterPro"/>
</dbReference>
<evidence type="ECO:0000256" key="4">
    <source>
        <dbReference type="ARBA" id="ARBA00022989"/>
    </source>
</evidence>
<dbReference type="InterPro" id="IPR020846">
    <property type="entry name" value="MFS_dom"/>
</dbReference>
<keyword evidence="3 7" id="KW-0812">Transmembrane</keyword>
<reference evidence="9" key="1">
    <citation type="submission" date="2023-08" db="EMBL/GenBank/DDBJ databases">
        <title>Black Yeasts Isolated from many extreme environments.</title>
        <authorList>
            <person name="Coleine C."/>
            <person name="Stajich J.E."/>
            <person name="Selbmann L."/>
        </authorList>
    </citation>
    <scope>NUCLEOTIDE SEQUENCE</scope>
    <source>
        <strain evidence="9">CCFEE 5401</strain>
    </source>
</reference>
<dbReference type="PANTHER" id="PTHR43791:SF40">
    <property type="entry name" value="THIAMINE PATHWAY TRANSPORTER THI73"/>
    <property type="match status" value="1"/>
</dbReference>
<evidence type="ECO:0000256" key="1">
    <source>
        <dbReference type="ARBA" id="ARBA00004141"/>
    </source>
</evidence>
<accession>A0AAN7TSE9</accession>
<comment type="subcellular location">
    <subcellularLocation>
        <location evidence="1">Membrane</location>
        <topology evidence="1">Multi-pass membrane protein</topology>
    </subcellularLocation>
</comment>
<evidence type="ECO:0000256" key="2">
    <source>
        <dbReference type="ARBA" id="ARBA00022448"/>
    </source>
</evidence>
<evidence type="ECO:0000313" key="10">
    <source>
        <dbReference type="Proteomes" id="UP001310890"/>
    </source>
</evidence>
<dbReference type="Proteomes" id="UP001310890">
    <property type="component" value="Unassembled WGS sequence"/>
</dbReference>
<dbReference type="InterPro" id="IPR036259">
    <property type="entry name" value="MFS_trans_sf"/>
</dbReference>
<dbReference type="AlphaFoldDB" id="A0AAN7TSE9"/>
<evidence type="ECO:0000256" key="7">
    <source>
        <dbReference type="SAM" id="Phobius"/>
    </source>
</evidence>
<feature type="transmembrane region" description="Helical" evidence="7">
    <location>
        <begin position="222"/>
        <end position="240"/>
    </location>
</feature>
<feature type="transmembrane region" description="Helical" evidence="7">
    <location>
        <begin position="447"/>
        <end position="467"/>
    </location>
</feature>
<comment type="similarity">
    <text evidence="6">Belongs to the major facilitator superfamily. Allantoate permease family.</text>
</comment>
<evidence type="ECO:0000256" key="3">
    <source>
        <dbReference type="ARBA" id="ARBA00022692"/>
    </source>
</evidence>
<organism evidence="9 10">
    <name type="scientific">Meristemomyces frigidus</name>
    <dbReference type="NCBI Taxonomy" id="1508187"/>
    <lineage>
        <taxon>Eukaryota</taxon>
        <taxon>Fungi</taxon>
        <taxon>Dikarya</taxon>
        <taxon>Ascomycota</taxon>
        <taxon>Pezizomycotina</taxon>
        <taxon>Dothideomycetes</taxon>
        <taxon>Dothideomycetidae</taxon>
        <taxon>Mycosphaerellales</taxon>
        <taxon>Teratosphaeriaceae</taxon>
        <taxon>Meristemomyces</taxon>
    </lineage>
</organism>
<dbReference type="Gene3D" id="1.20.1250.20">
    <property type="entry name" value="MFS general substrate transporter like domains"/>
    <property type="match status" value="2"/>
</dbReference>
<protein>
    <recommendedName>
        <fullName evidence="8">Major facilitator superfamily (MFS) profile domain-containing protein</fullName>
    </recommendedName>
</protein>
<evidence type="ECO:0000256" key="6">
    <source>
        <dbReference type="ARBA" id="ARBA00037968"/>
    </source>
</evidence>
<dbReference type="FunFam" id="1.20.1250.20:FF:000064">
    <property type="entry name" value="MFS allantoate transporter"/>
    <property type="match status" value="1"/>
</dbReference>
<feature type="transmembrane region" description="Helical" evidence="7">
    <location>
        <begin position="324"/>
        <end position="345"/>
    </location>
</feature>
<name>A0AAN7TSE9_9PEZI</name>
<dbReference type="PANTHER" id="PTHR43791">
    <property type="entry name" value="PERMEASE-RELATED"/>
    <property type="match status" value="1"/>
</dbReference>
<dbReference type="InterPro" id="IPR011701">
    <property type="entry name" value="MFS"/>
</dbReference>
<feature type="transmembrane region" description="Helical" evidence="7">
    <location>
        <begin position="188"/>
        <end position="210"/>
    </location>
</feature>
<proteinExistence type="inferred from homology"/>
<dbReference type="PROSITE" id="PS50850">
    <property type="entry name" value="MFS"/>
    <property type="match status" value="1"/>
</dbReference>
<evidence type="ECO:0000259" key="8">
    <source>
        <dbReference type="PROSITE" id="PS50850"/>
    </source>
</evidence>
<feature type="domain" description="Major facilitator superfamily (MFS) profile" evidence="8">
    <location>
        <begin position="60"/>
        <end position="472"/>
    </location>
</feature>
<evidence type="ECO:0000313" key="9">
    <source>
        <dbReference type="EMBL" id="KAK5118934.1"/>
    </source>
</evidence>
<feature type="transmembrane region" description="Helical" evidence="7">
    <location>
        <begin position="97"/>
        <end position="118"/>
    </location>
</feature>
<evidence type="ECO:0000256" key="5">
    <source>
        <dbReference type="ARBA" id="ARBA00023136"/>
    </source>
</evidence>
<feature type="transmembrane region" description="Helical" evidence="7">
    <location>
        <begin position="351"/>
        <end position="371"/>
    </location>
</feature>
<comment type="caution">
    <text evidence="9">The sequence shown here is derived from an EMBL/GenBank/DDBJ whole genome shotgun (WGS) entry which is preliminary data.</text>
</comment>